<dbReference type="PANTHER" id="PTHR13696:SF96">
    <property type="entry name" value="COBQ_COBB_MIND_PARA NUCLEOTIDE BINDING DOMAIN-CONTAINING PROTEIN"/>
    <property type="match status" value="1"/>
</dbReference>
<sequence length="248" mass="27407">MNPEKNVFYTCKNVALGDVNNIGLYQKDFGSLKVLGKTILFASVKGGTSKSTLSECISVCAARDGMRVSGIDFDPQATFRNWGDAREETQKSIPSLTRIPVKSLTLSKWKTVEDYTDDNDLVVIDTPPALENDADAFLGLSQLADVVLVPTSATHNDISSNTPYLLSLKKAGVRAFVVFSRVNRQTKSFREARQRVAKYARVLPVEIPIAEDMHVHNHGGLTSVDIKDARGSKDVELLWDLIKHEIEL</sequence>
<reference evidence="2 5" key="1">
    <citation type="submission" date="2017-09" db="EMBL/GenBank/DDBJ databases">
        <authorList>
            <person name="Kim K.H."/>
            <person name="Chun B.H."/>
            <person name="Han G.S."/>
            <person name="Hyun S.G."/>
            <person name="Jeon C.O."/>
        </authorList>
    </citation>
    <scope>NUCLEOTIDE SEQUENCE [LARGE SCALE GENOMIC DNA]</scope>
    <source>
        <strain evidence="2 5">SH</strain>
        <plasmid evidence="2">pSH1</plasmid>
        <plasmid evidence="5">psh1</plasmid>
    </source>
</reference>
<evidence type="ECO:0000313" key="2">
    <source>
        <dbReference type="EMBL" id="AXN01878.1"/>
    </source>
</evidence>
<dbReference type="Proteomes" id="UP000228751">
    <property type="component" value="Unassembled WGS sequence"/>
</dbReference>
<geneLocation type="plasmid" evidence="5">
    <name>psh1</name>
</geneLocation>
<reference evidence="3 4" key="2">
    <citation type="submission" date="2017-10" db="EMBL/GenBank/DDBJ databases">
        <title>Genomic analysis of the genus Acetobacter.</title>
        <authorList>
            <person name="Kim K.H."/>
            <person name="Chun B.H."/>
            <person name="Son A.R."/>
            <person name="Jeon C.O."/>
        </authorList>
    </citation>
    <scope>NUCLEOTIDE SEQUENCE [LARGE SCALE GENOMIC DNA]</scope>
    <source>
        <strain evidence="3 4">LHT 2458</strain>
    </source>
</reference>
<dbReference type="InterPro" id="IPR027417">
    <property type="entry name" value="P-loop_NTPase"/>
</dbReference>
<dbReference type="EMBL" id="CP023190">
    <property type="protein sequence ID" value="AXN01878.1"/>
    <property type="molecule type" value="Genomic_DNA"/>
</dbReference>
<evidence type="ECO:0000313" key="5">
    <source>
        <dbReference type="Proteomes" id="UP000256572"/>
    </source>
</evidence>
<dbReference type="OrthoDB" id="7331108at2"/>
<geneLocation type="plasmid" evidence="2">
    <name>pSH1</name>
</geneLocation>
<keyword evidence="2" id="KW-0614">Plasmid</keyword>
<dbReference type="InterPro" id="IPR050678">
    <property type="entry name" value="DNA_Partitioning_ATPase"/>
</dbReference>
<dbReference type="SUPFAM" id="SSF52540">
    <property type="entry name" value="P-loop containing nucleoside triphosphate hydrolases"/>
    <property type="match status" value="1"/>
</dbReference>
<reference evidence="2 5" key="3">
    <citation type="submission" date="2018-08" db="EMBL/GenBank/DDBJ databases">
        <title>Acetobacter oryzifermentans sp. nov., isolated from Korea traditional vinegar and reclassification of Acetobacter pasteurianus subsp. ascendens (Henneberg 1898) as Acetobacter ascendens comb. nov.</title>
        <authorList>
            <person name="Cho G.Y."/>
            <person name="Lee S.H."/>
        </authorList>
    </citation>
    <scope>NUCLEOTIDE SEQUENCE [LARGE SCALE GENOMIC DNA]</scope>
    <source>
        <strain evidence="2 5">SH</strain>
        <plasmid evidence="2">pSH1</plasmid>
        <plasmid evidence="5">psh1</plasmid>
    </source>
</reference>
<feature type="domain" description="CobQ/CobB/MinD/ParA nucleotide binding" evidence="1">
    <location>
        <begin position="39"/>
        <end position="208"/>
    </location>
</feature>
<evidence type="ECO:0000313" key="3">
    <source>
        <dbReference type="EMBL" id="PHY94984.1"/>
    </source>
</evidence>
<evidence type="ECO:0000313" key="4">
    <source>
        <dbReference type="Proteomes" id="UP000228751"/>
    </source>
</evidence>
<dbReference type="CDD" id="cd02042">
    <property type="entry name" value="ParAB_family"/>
    <property type="match status" value="1"/>
</dbReference>
<accession>A0A2G4REI8</accession>
<dbReference type="Proteomes" id="UP000256572">
    <property type="component" value="Plasmid pSH1"/>
</dbReference>
<evidence type="ECO:0000259" key="1">
    <source>
        <dbReference type="Pfam" id="PF01656"/>
    </source>
</evidence>
<dbReference type="AlphaFoldDB" id="A0A2G4REI8"/>
<dbReference type="InterPro" id="IPR002586">
    <property type="entry name" value="CobQ/CobB/MinD/ParA_Nub-bd_dom"/>
</dbReference>
<proteinExistence type="predicted"/>
<dbReference type="EMBL" id="PEBQ01000043">
    <property type="protein sequence ID" value="PHY94984.1"/>
    <property type="molecule type" value="Genomic_DNA"/>
</dbReference>
<dbReference type="Gene3D" id="3.40.50.300">
    <property type="entry name" value="P-loop containing nucleotide triphosphate hydrolases"/>
    <property type="match status" value="1"/>
</dbReference>
<protein>
    <recommendedName>
        <fullName evidence="1">CobQ/CobB/MinD/ParA nucleotide binding domain-containing protein</fullName>
    </recommendedName>
</protein>
<gene>
    <name evidence="2" type="ORF">CJF59_14845</name>
    <name evidence="3" type="ORF">CSR02_03365</name>
</gene>
<keyword evidence="4" id="KW-1185">Reference proteome</keyword>
<name>A0A2G4REI8_9PROT</name>
<dbReference type="Pfam" id="PF01656">
    <property type="entry name" value="CbiA"/>
    <property type="match status" value="1"/>
</dbReference>
<organism evidence="3 4">
    <name type="scientific">Acetobacter pomorum</name>
    <dbReference type="NCBI Taxonomy" id="65959"/>
    <lineage>
        <taxon>Bacteria</taxon>
        <taxon>Pseudomonadati</taxon>
        <taxon>Pseudomonadota</taxon>
        <taxon>Alphaproteobacteria</taxon>
        <taxon>Acetobacterales</taxon>
        <taxon>Acetobacteraceae</taxon>
        <taxon>Acetobacter</taxon>
    </lineage>
</organism>
<dbReference type="PANTHER" id="PTHR13696">
    <property type="entry name" value="P-LOOP CONTAINING NUCLEOSIDE TRIPHOSPHATE HYDROLASE"/>
    <property type="match status" value="1"/>
</dbReference>